<dbReference type="RefSeq" id="WP_379018813.1">
    <property type="nucleotide sequence ID" value="NZ_JBHRTA010000004.1"/>
</dbReference>
<sequence length="192" mass="22573">MAELTEIKSLLSQINLPEKEQEDLLSISKIKQLKKNEFFISEGQVPKKFGIVIDGLFRYYYVNNKGDEFTKGLILTGNVLTAYSAMLHQQKSLFYIQALEDAVILEINYNLWLELKKQNPFWDKFLILLLQKGYCVKEKRERELLLLDAETRYKIFQEEFPTLEKRIKLQIIASYLGIKPESLSRIRKKTTS</sequence>
<feature type="domain" description="Cyclic nucleotide-binding" evidence="1">
    <location>
        <begin position="31"/>
        <end position="118"/>
    </location>
</feature>
<comment type="caution">
    <text evidence="2">The sequence shown here is derived from an EMBL/GenBank/DDBJ whole genome shotgun (WGS) entry which is preliminary data.</text>
</comment>
<evidence type="ECO:0000313" key="3">
    <source>
        <dbReference type="Proteomes" id="UP001595526"/>
    </source>
</evidence>
<proteinExistence type="predicted"/>
<dbReference type="InterPro" id="IPR014710">
    <property type="entry name" value="RmlC-like_jellyroll"/>
</dbReference>
<dbReference type="SUPFAM" id="SSF51206">
    <property type="entry name" value="cAMP-binding domain-like"/>
    <property type="match status" value="1"/>
</dbReference>
<keyword evidence="3" id="KW-1185">Reference proteome</keyword>
<dbReference type="CDD" id="cd00038">
    <property type="entry name" value="CAP_ED"/>
    <property type="match status" value="1"/>
</dbReference>
<organism evidence="2 3">
    <name type="scientific">Parapedobacter deserti</name>
    <dbReference type="NCBI Taxonomy" id="1912957"/>
    <lineage>
        <taxon>Bacteria</taxon>
        <taxon>Pseudomonadati</taxon>
        <taxon>Bacteroidota</taxon>
        <taxon>Sphingobacteriia</taxon>
        <taxon>Sphingobacteriales</taxon>
        <taxon>Sphingobacteriaceae</taxon>
        <taxon>Parapedobacter</taxon>
    </lineage>
</organism>
<gene>
    <name evidence="2" type="ORF">ACFOET_01445</name>
</gene>
<evidence type="ECO:0000259" key="1">
    <source>
        <dbReference type="Pfam" id="PF00027"/>
    </source>
</evidence>
<dbReference type="EMBL" id="JBHRTA010000004">
    <property type="protein sequence ID" value="MFC3196267.1"/>
    <property type="molecule type" value="Genomic_DNA"/>
</dbReference>
<reference evidence="3" key="1">
    <citation type="journal article" date="2019" name="Int. J. Syst. Evol. Microbiol.">
        <title>The Global Catalogue of Microorganisms (GCM) 10K type strain sequencing project: providing services to taxonomists for standard genome sequencing and annotation.</title>
        <authorList>
            <consortium name="The Broad Institute Genomics Platform"/>
            <consortium name="The Broad Institute Genome Sequencing Center for Infectious Disease"/>
            <person name="Wu L."/>
            <person name="Ma J."/>
        </authorList>
    </citation>
    <scope>NUCLEOTIDE SEQUENCE [LARGE SCALE GENOMIC DNA]</scope>
    <source>
        <strain evidence="3">KCTC 52416</strain>
    </source>
</reference>
<dbReference type="Gene3D" id="2.60.120.10">
    <property type="entry name" value="Jelly Rolls"/>
    <property type="match status" value="1"/>
</dbReference>
<evidence type="ECO:0000313" key="2">
    <source>
        <dbReference type="EMBL" id="MFC3196267.1"/>
    </source>
</evidence>
<accession>A0ABV7JGN0</accession>
<dbReference type="Proteomes" id="UP001595526">
    <property type="component" value="Unassembled WGS sequence"/>
</dbReference>
<name>A0ABV7JGN0_9SPHI</name>
<dbReference type="InterPro" id="IPR018490">
    <property type="entry name" value="cNMP-bd_dom_sf"/>
</dbReference>
<dbReference type="Pfam" id="PF00027">
    <property type="entry name" value="cNMP_binding"/>
    <property type="match status" value="1"/>
</dbReference>
<dbReference type="InterPro" id="IPR000595">
    <property type="entry name" value="cNMP-bd_dom"/>
</dbReference>
<protein>
    <submittedName>
        <fullName evidence="2">Crp/Fnr family transcriptional regulator</fullName>
    </submittedName>
</protein>